<keyword evidence="5" id="KW-0021">Allosteric enzyme</keyword>
<comment type="similarity">
    <text evidence="3">Belongs to the glycogen phosphorylase family.</text>
</comment>
<feature type="domain" description="DUF3417" evidence="11">
    <location>
        <begin position="12"/>
        <end position="121"/>
    </location>
</feature>
<feature type="region of interest" description="Disordered" evidence="10">
    <location>
        <begin position="726"/>
        <end position="750"/>
    </location>
</feature>
<comment type="caution">
    <text evidence="12">The sequence shown here is derived from an EMBL/GenBank/DDBJ whole genome shotgun (WGS) entry which is preliminary data.</text>
</comment>
<dbReference type="Pfam" id="PF00343">
    <property type="entry name" value="Phosphorylase"/>
    <property type="match status" value="1"/>
</dbReference>
<evidence type="ECO:0000256" key="1">
    <source>
        <dbReference type="ARBA" id="ARBA00001275"/>
    </source>
</evidence>
<evidence type="ECO:0000313" key="13">
    <source>
        <dbReference type="Proteomes" id="UP001168338"/>
    </source>
</evidence>
<keyword evidence="13" id="KW-1185">Reference proteome</keyword>
<dbReference type="Pfam" id="PF11897">
    <property type="entry name" value="DUF3417"/>
    <property type="match status" value="1"/>
</dbReference>
<dbReference type="InterPro" id="IPR035090">
    <property type="entry name" value="Pyridoxal_P_attach_site"/>
</dbReference>
<dbReference type="SUPFAM" id="SSF53756">
    <property type="entry name" value="UDP-Glycosyltransferase/glycogen phosphorylase"/>
    <property type="match status" value="1"/>
</dbReference>
<organism evidence="12 13">
    <name type="scientific">Methanoculleus frigidifontis</name>
    <dbReference type="NCBI Taxonomy" id="2584085"/>
    <lineage>
        <taxon>Archaea</taxon>
        <taxon>Methanobacteriati</taxon>
        <taxon>Methanobacteriota</taxon>
        <taxon>Stenosarchaea group</taxon>
        <taxon>Methanomicrobia</taxon>
        <taxon>Methanomicrobiales</taxon>
        <taxon>Methanomicrobiaceae</taxon>
        <taxon>Methanoculleus</taxon>
    </lineage>
</organism>
<evidence type="ECO:0000256" key="10">
    <source>
        <dbReference type="SAM" id="MobiDB-lite"/>
    </source>
</evidence>
<reference evidence="12" key="1">
    <citation type="submission" date="2019-05" db="EMBL/GenBank/DDBJ databases">
        <title>Methanoculleus sp. FWC-SCC1, a methanogenic archaeon isolated from deep marine cold seep.</title>
        <authorList>
            <person name="Chen Y.-W."/>
            <person name="Chen S.-C."/>
            <person name="Teng N.-H."/>
            <person name="Lai M.-C."/>
        </authorList>
    </citation>
    <scope>NUCLEOTIDE SEQUENCE</scope>
    <source>
        <strain evidence="12">FWC-SCC1</strain>
    </source>
</reference>
<keyword evidence="7" id="KW-0808">Transferase</keyword>
<evidence type="ECO:0000256" key="5">
    <source>
        <dbReference type="ARBA" id="ARBA00022533"/>
    </source>
</evidence>
<dbReference type="Gene3D" id="3.40.50.2000">
    <property type="entry name" value="Glycogen Phosphorylase B"/>
    <property type="match status" value="2"/>
</dbReference>
<dbReference type="PROSITE" id="PS00102">
    <property type="entry name" value="PHOSPHORYLASE"/>
    <property type="match status" value="1"/>
</dbReference>
<evidence type="ECO:0000256" key="2">
    <source>
        <dbReference type="ARBA" id="ARBA00001933"/>
    </source>
</evidence>
<dbReference type="NCBIfam" id="TIGR02094">
    <property type="entry name" value="more_P_ylases"/>
    <property type="match status" value="1"/>
</dbReference>
<comment type="cofactor">
    <cofactor evidence="2">
        <name>pyridoxal 5'-phosphate</name>
        <dbReference type="ChEBI" id="CHEBI:597326"/>
    </cofactor>
</comment>
<sequence>MDTIPRDHFSHVPERICGLVDLAYNLWWSWNPEARVLFKQLNQEAWKKSVHNPVRMLREIPTEFLDQAAANPEYLHRYDIIMHRFRRSMDTTSGWFSEAYGSISTPTIAYFSAEYGLHHSLPFYAGGLGFLAGDHLKECSDLGIPVVGVGFMYSKGYLHQHIRPDGWQDGISEPLDRDAAPITRVLDANGEHLVVQVPHIDPPIYVAVWQVQVGRVPIYLLDTDIGLNDPVNRTISSQLYTGDLEQRLRQEIVLGIGGRKVLHVLGIEYAAVHLNEGHPAFALLERIRERVASGMTFEQALDLVRGTSIFTTHTPVPAGHDVFPFDLIDRYFGSYYPSLGIDRNTFLQLGLHPENPDGGFNMTALALRASAHHNGVSRTNGAVARQMWRCLWPGEPEKDVPIDHVTNGVHVPTWMNERVRELFDRRIGPVCPDWMAVHEDPAIWELVEEIPDKDLWQLHTWLKAKLFVRMRERKRVKWSEGQEEPINLVAEGSFLNPSVLTIGFARRFSTYKRAYLIFEDPERLKRILTNPWRPVQIIFAGKAHPADDDGKRVLQEIYRYAQRPEFAGRIAFVEDYNEQMAQYLVHGVDVWLNNPLPPLEASGTSGMKAALNGVLNLSILDGWWVEGYNGRNGWAFGGEAVSCNRDEVDAGAIYRLLEEEVVPRYYSRSIDGIPHDWVRMMKESIKSNGPQFSARRMVKEYVRKYYPALQTAAEADLRACRVAEAKRARESGPESGGGSGTIGFPGGDSV</sequence>
<dbReference type="InterPro" id="IPR052182">
    <property type="entry name" value="Glycogen/Maltodextrin_Phosph"/>
</dbReference>
<feature type="compositionally biased region" description="Gly residues" evidence="10">
    <location>
        <begin position="734"/>
        <end position="750"/>
    </location>
</feature>
<dbReference type="PANTHER" id="PTHR42655">
    <property type="entry name" value="GLYCOGEN PHOSPHORYLASE"/>
    <property type="match status" value="1"/>
</dbReference>
<evidence type="ECO:0000313" key="12">
    <source>
        <dbReference type="EMBL" id="MDN7026224.1"/>
    </source>
</evidence>
<dbReference type="EMBL" id="VCYH01000019">
    <property type="protein sequence ID" value="MDN7026224.1"/>
    <property type="molecule type" value="Genomic_DNA"/>
</dbReference>
<evidence type="ECO:0000256" key="4">
    <source>
        <dbReference type="ARBA" id="ARBA00012591"/>
    </source>
</evidence>
<dbReference type="Proteomes" id="UP001168338">
    <property type="component" value="Unassembled WGS sequence"/>
</dbReference>
<dbReference type="InterPro" id="IPR011834">
    <property type="entry name" value="Agluc_phsphrylas"/>
</dbReference>
<keyword evidence="8" id="KW-0663">Pyridoxal phosphate</keyword>
<dbReference type="PIRSF" id="PIRSF000460">
    <property type="entry name" value="Pprylas_GlgP"/>
    <property type="match status" value="1"/>
</dbReference>
<evidence type="ECO:0000256" key="8">
    <source>
        <dbReference type="ARBA" id="ARBA00022898"/>
    </source>
</evidence>
<accession>A0ABT8ME62</accession>
<evidence type="ECO:0000256" key="6">
    <source>
        <dbReference type="ARBA" id="ARBA00022676"/>
    </source>
</evidence>
<proteinExistence type="inferred from homology"/>
<dbReference type="PANTHER" id="PTHR42655:SF1">
    <property type="entry name" value="GLYCOGEN PHOSPHORYLASE"/>
    <property type="match status" value="1"/>
</dbReference>
<dbReference type="InterPro" id="IPR024517">
    <property type="entry name" value="Glycogen_phosphorylase_DUF3417"/>
</dbReference>
<evidence type="ECO:0000259" key="11">
    <source>
        <dbReference type="Pfam" id="PF11897"/>
    </source>
</evidence>
<evidence type="ECO:0000256" key="7">
    <source>
        <dbReference type="ARBA" id="ARBA00022679"/>
    </source>
</evidence>
<name>A0ABT8ME62_9EURY</name>
<keyword evidence="6" id="KW-0328">Glycosyltransferase</keyword>
<evidence type="ECO:0000256" key="9">
    <source>
        <dbReference type="ARBA" id="ARBA00023277"/>
    </source>
</evidence>
<gene>
    <name evidence="12" type="ORF">FGU65_15285</name>
</gene>
<keyword evidence="9" id="KW-0119">Carbohydrate metabolism</keyword>
<dbReference type="RefSeq" id="WP_301665432.1">
    <property type="nucleotide sequence ID" value="NZ_VCYH01000019.1"/>
</dbReference>
<comment type="catalytic activity">
    <reaction evidence="1">
        <text>[(1-&gt;4)-alpha-D-glucosyl](n) + phosphate = [(1-&gt;4)-alpha-D-glucosyl](n-1) + alpha-D-glucose 1-phosphate</text>
        <dbReference type="Rhea" id="RHEA:41732"/>
        <dbReference type="Rhea" id="RHEA-COMP:9584"/>
        <dbReference type="Rhea" id="RHEA-COMP:9586"/>
        <dbReference type="ChEBI" id="CHEBI:15444"/>
        <dbReference type="ChEBI" id="CHEBI:43474"/>
        <dbReference type="ChEBI" id="CHEBI:58601"/>
        <dbReference type="EC" id="2.4.1.1"/>
    </reaction>
</comment>
<evidence type="ECO:0000256" key="3">
    <source>
        <dbReference type="ARBA" id="ARBA00006047"/>
    </source>
</evidence>
<protein>
    <recommendedName>
        <fullName evidence="4">glycogen phosphorylase</fullName>
        <ecNumber evidence="4">2.4.1.1</ecNumber>
    </recommendedName>
</protein>
<dbReference type="InterPro" id="IPR000811">
    <property type="entry name" value="Glyco_trans_35"/>
</dbReference>
<dbReference type="EC" id="2.4.1.1" evidence="4"/>